<name>A0A0D6JCT9_9HYPH</name>
<organism evidence="1 2">
    <name type="scientific">Candidatus Filomicrobium marinum</name>
    <dbReference type="NCBI Taxonomy" id="1608628"/>
    <lineage>
        <taxon>Bacteria</taxon>
        <taxon>Pseudomonadati</taxon>
        <taxon>Pseudomonadota</taxon>
        <taxon>Alphaproteobacteria</taxon>
        <taxon>Hyphomicrobiales</taxon>
        <taxon>Hyphomicrobiaceae</taxon>
        <taxon>Filomicrobium</taxon>
    </lineage>
</organism>
<evidence type="ECO:0000313" key="1">
    <source>
        <dbReference type="EMBL" id="CPR17516.1"/>
    </source>
</evidence>
<dbReference type="AlphaFoldDB" id="A0A0D6JCT9"/>
<protein>
    <submittedName>
        <fullName evidence="1">Uncharacterized protein</fullName>
    </submittedName>
</protein>
<dbReference type="KEGG" id="fiy:BN1229_v1_1292"/>
<keyword evidence="2" id="KW-1185">Reference proteome</keyword>
<proteinExistence type="predicted"/>
<dbReference type="EMBL" id="LN829119">
    <property type="protein sequence ID" value="CPR17516.1"/>
    <property type="molecule type" value="Genomic_DNA"/>
</dbReference>
<evidence type="ECO:0000313" key="2">
    <source>
        <dbReference type="Proteomes" id="UP000033187"/>
    </source>
</evidence>
<reference evidence="2" key="1">
    <citation type="submission" date="2015-02" db="EMBL/GenBank/DDBJ databases">
        <authorList>
            <person name="Chooi Y.-H."/>
        </authorList>
    </citation>
    <scope>NUCLEOTIDE SEQUENCE [LARGE SCALE GENOMIC DNA]</scope>
    <source>
        <strain evidence="2">strain Y</strain>
    </source>
</reference>
<dbReference type="Proteomes" id="UP000033187">
    <property type="component" value="Chromosome 1"/>
</dbReference>
<gene>
    <name evidence="1" type="ORF">YBN1229_v1_1292</name>
</gene>
<accession>A0A0D6JCT9</accession>
<sequence>MVAYTFYFKSAVSAGRSHPFSSSGRLCKSLLNPQACGRSFTAIRYKNGASKRSAAGE</sequence>